<dbReference type="GeneTree" id="ENSGT01010000230142"/>
<dbReference type="GO" id="GO:0005763">
    <property type="term" value="C:mitochondrial small ribosomal subunit"/>
    <property type="evidence" value="ECO:0007669"/>
    <property type="project" value="TreeGrafter"/>
</dbReference>
<accession>A0A3B4VGY9</accession>
<reference evidence="2" key="2">
    <citation type="submission" date="2025-09" db="UniProtKB">
        <authorList>
            <consortium name="Ensembl"/>
        </authorList>
    </citation>
    <scope>IDENTIFICATION</scope>
</reference>
<dbReference type="Pfam" id="PF10246">
    <property type="entry name" value="MRP-S35"/>
    <property type="match status" value="1"/>
</dbReference>
<dbReference type="PANTHER" id="PTHR13447:SF2">
    <property type="entry name" value="SMALL RIBOSOMAL SUBUNIT PROTEIN BS1M"/>
    <property type="match status" value="1"/>
</dbReference>
<feature type="compositionally biased region" description="Low complexity" evidence="1">
    <location>
        <begin position="34"/>
        <end position="46"/>
    </location>
</feature>
<dbReference type="STRING" id="41447.ENSSDUP00000030198"/>
<keyword evidence="3" id="KW-1185">Reference proteome</keyword>
<evidence type="ECO:0000313" key="2">
    <source>
        <dbReference type="Ensembl" id="ENSSDUP00000030198.1"/>
    </source>
</evidence>
<dbReference type="PANTHER" id="PTHR13447">
    <property type="entry name" value="MITOCHONDRIAL 28S RIBOSOMAL PROTEIN S28"/>
    <property type="match status" value="1"/>
</dbReference>
<dbReference type="Ensembl" id="ENSSDUT00000030716.1">
    <property type="protein sequence ID" value="ENSSDUP00000030198.1"/>
    <property type="gene ID" value="ENSSDUG00000021762.1"/>
</dbReference>
<dbReference type="AlphaFoldDB" id="A0A3B4VGY9"/>
<protein>
    <submittedName>
        <fullName evidence="2">Uncharacterized protein</fullName>
    </submittedName>
</protein>
<evidence type="ECO:0000256" key="1">
    <source>
        <dbReference type="SAM" id="MobiDB-lite"/>
    </source>
</evidence>
<sequence>RRLTATLTPDSNVSSRILSVFPPRSCVFIRSSFSSDSIGASGGDQSPRTDPDPASLLPSTCSRSSGGRRRATRAARGAPPPARTKASPLPSAGPRKSRWTVPGQSGCRRIFHVVKDDLYIAFGGKFHCVCRRPKDGGEKLQREVESVCGYRTWSSQPASGGQTDTTLLEAQAVLLGPVEGRS</sequence>
<name>A0A3B4VGY9_SERDU</name>
<dbReference type="Proteomes" id="UP000261420">
    <property type="component" value="Unplaced"/>
</dbReference>
<feature type="region of interest" description="Disordered" evidence="1">
    <location>
        <begin position="34"/>
        <end position="102"/>
    </location>
</feature>
<evidence type="ECO:0000313" key="3">
    <source>
        <dbReference type="Proteomes" id="UP000261420"/>
    </source>
</evidence>
<organism evidence="2 3">
    <name type="scientific">Seriola dumerili</name>
    <name type="common">Greater amberjack</name>
    <name type="synonym">Caranx dumerili</name>
    <dbReference type="NCBI Taxonomy" id="41447"/>
    <lineage>
        <taxon>Eukaryota</taxon>
        <taxon>Metazoa</taxon>
        <taxon>Chordata</taxon>
        <taxon>Craniata</taxon>
        <taxon>Vertebrata</taxon>
        <taxon>Euteleostomi</taxon>
        <taxon>Actinopterygii</taxon>
        <taxon>Neopterygii</taxon>
        <taxon>Teleostei</taxon>
        <taxon>Neoteleostei</taxon>
        <taxon>Acanthomorphata</taxon>
        <taxon>Carangaria</taxon>
        <taxon>Carangiformes</taxon>
        <taxon>Carangidae</taxon>
        <taxon>Seriola</taxon>
    </lineage>
</organism>
<dbReference type="InterPro" id="IPR019375">
    <property type="entry name" value="Ribosomal_bS1m"/>
</dbReference>
<proteinExistence type="predicted"/>
<reference evidence="2" key="1">
    <citation type="submission" date="2025-08" db="UniProtKB">
        <authorList>
            <consortium name="Ensembl"/>
        </authorList>
    </citation>
    <scope>IDENTIFICATION</scope>
</reference>